<gene>
    <name evidence="4" type="ORF">FDP22_18990</name>
</gene>
<comment type="similarity">
    <text evidence="1 3">Belongs to the enoyl-CoA hydratase/isomerase family.</text>
</comment>
<dbReference type="SUPFAM" id="SSF52096">
    <property type="entry name" value="ClpP/crotonase"/>
    <property type="match status" value="1"/>
</dbReference>
<dbReference type="EMBL" id="CP040819">
    <property type="protein sequence ID" value="QDL94279.1"/>
    <property type="molecule type" value="Genomic_DNA"/>
</dbReference>
<accession>A0A5B8G498</accession>
<dbReference type="OrthoDB" id="9795727at2"/>
<reference evidence="4 5" key="1">
    <citation type="submission" date="2019-06" db="EMBL/GenBank/DDBJ databases">
        <title>Genome sequence of Rhodobacteraceae bacterium D4M1.</title>
        <authorList>
            <person name="Cao J."/>
        </authorList>
    </citation>
    <scope>NUCLEOTIDE SEQUENCE [LARGE SCALE GENOMIC DNA]</scope>
    <source>
        <strain evidence="4 5">D4M1</strain>
        <plasmid evidence="5">pd4m1a</plasmid>
    </source>
</reference>
<dbReference type="InterPro" id="IPR018376">
    <property type="entry name" value="Enoyl-CoA_hyd/isom_CS"/>
</dbReference>
<dbReference type="Gene3D" id="3.90.226.10">
    <property type="entry name" value="2-enoyl-CoA Hydratase, Chain A, domain 1"/>
    <property type="match status" value="1"/>
</dbReference>
<evidence type="ECO:0000256" key="3">
    <source>
        <dbReference type="RuleBase" id="RU003707"/>
    </source>
</evidence>
<dbReference type="CDD" id="cd06558">
    <property type="entry name" value="crotonase-like"/>
    <property type="match status" value="1"/>
</dbReference>
<proteinExistence type="inferred from homology"/>
<dbReference type="AlphaFoldDB" id="A0A5B8G498"/>
<evidence type="ECO:0000256" key="2">
    <source>
        <dbReference type="ARBA" id="ARBA00023239"/>
    </source>
</evidence>
<organism evidence="4 5">
    <name type="scientific">Paroceanicella profunda</name>
    <dbReference type="NCBI Taxonomy" id="2579971"/>
    <lineage>
        <taxon>Bacteria</taxon>
        <taxon>Pseudomonadati</taxon>
        <taxon>Pseudomonadota</taxon>
        <taxon>Alphaproteobacteria</taxon>
        <taxon>Rhodobacterales</taxon>
        <taxon>Paracoccaceae</taxon>
        <taxon>Paroceanicella</taxon>
    </lineage>
</organism>
<dbReference type="Pfam" id="PF00378">
    <property type="entry name" value="ECH_1"/>
    <property type="match status" value="1"/>
</dbReference>
<keyword evidence="5" id="KW-1185">Reference proteome</keyword>
<protein>
    <submittedName>
        <fullName evidence="4">2,3-dehydroadipyl-CoA hydratase</fullName>
    </submittedName>
</protein>
<evidence type="ECO:0000256" key="1">
    <source>
        <dbReference type="ARBA" id="ARBA00005254"/>
    </source>
</evidence>
<dbReference type="PROSITE" id="PS00166">
    <property type="entry name" value="ENOYL_COA_HYDRATASE"/>
    <property type="match status" value="1"/>
</dbReference>
<dbReference type="Gene3D" id="1.10.12.10">
    <property type="entry name" value="Lyase 2-enoyl-coa Hydratase, Chain A, domain 2"/>
    <property type="match status" value="1"/>
</dbReference>
<dbReference type="InterPro" id="IPR014748">
    <property type="entry name" value="Enoyl-CoA_hydra_C"/>
</dbReference>
<dbReference type="PANTHER" id="PTHR11941">
    <property type="entry name" value="ENOYL-COA HYDRATASE-RELATED"/>
    <property type="match status" value="1"/>
</dbReference>
<evidence type="ECO:0000313" key="5">
    <source>
        <dbReference type="Proteomes" id="UP000305888"/>
    </source>
</evidence>
<keyword evidence="2" id="KW-0456">Lyase</keyword>
<dbReference type="GO" id="GO:0016829">
    <property type="term" value="F:lyase activity"/>
    <property type="evidence" value="ECO:0007669"/>
    <property type="project" value="UniProtKB-KW"/>
</dbReference>
<dbReference type="PANTHER" id="PTHR11941:SF54">
    <property type="entry name" value="ENOYL-COA HYDRATASE, MITOCHONDRIAL"/>
    <property type="match status" value="1"/>
</dbReference>
<dbReference type="GO" id="GO:0006635">
    <property type="term" value="P:fatty acid beta-oxidation"/>
    <property type="evidence" value="ECO:0007669"/>
    <property type="project" value="TreeGrafter"/>
</dbReference>
<keyword evidence="4" id="KW-0614">Plasmid</keyword>
<evidence type="ECO:0000313" key="4">
    <source>
        <dbReference type="EMBL" id="QDL94279.1"/>
    </source>
</evidence>
<name>A0A5B8G498_9RHOB</name>
<dbReference type="InterPro" id="IPR001753">
    <property type="entry name" value="Enoyl-CoA_hydra/iso"/>
</dbReference>
<dbReference type="InterPro" id="IPR029045">
    <property type="entry name" value="ClpP/crotonase-like_dom_sf"/>
</dbReference>
<sequence length="255" mass="26629">MSTDTLRTELHEGWARLTLARPERRNALNTALLAELAAALTRLDADAQVRVVVIAGADGHFAAGADIGEIATKTTAEGRVDLRKDSWAAIRGFSKPLIAAVEGYCLGGGCELALMSDIMIVAPDAQLGLPETNLGIIPGAGGAERLTALIGRARAMRMVLSGEIIPGSLAHDWGMAAFLAEDVQGEAEDLARRLARRAPLALMAAKRAVVGASESPLAGTLAATRTAFEDLLDSADKAEGIAAFGARRHPVFTGR</sequence>
<dbReference type="KEGG" id="ppru:FDP22_18990"/>
<dbReference type="Proteomes" id="UP000305888">
    <property type="component" value="Plasmid pD4M1A"/>
</dbReference>
<geneLocation type="plasmid" evidence="5">
    <name>pd4m1a</name>
</geneLocation>